<sequence>MGNHLNSNPNPSIGAAGFERGKIAEIWGPTGAGKTAIAFQAAVEAIKAGGRVAWIDCATPLSAPKLRILTRKGLLPTDKSEEQPILRESFQYLSAPTFSHLLALILHPPPSFPPPTTTLLVLDGLEALLNVDYPRMPYGPGQRTEQQKWHAGRRYAILGTFVTALSKLALLRHMAIIVTTGCASKMRADDGLAAAIGPGLGGAEWETVIWSRMVVFRDFAGKRFAGVQKCLGRNLMPLDPTSDVRNAIGFEITEEDEGSFLRPQYTATVDLTSSSSSPVVVTQPKNTHSSPVNSARKRVYEEIADSDEDADEYGWEEADESAIIAAKELAPTTTTTTDTAEEATKSTTTGPEPT</sequence>
<evidence type="ECO:0000256" key="6">
    <source>
        <dbReference type="ARBA" id="ARBA00023242"/>
    </source>
</evidence>
<dbReference type="OMA" id="WHAGRRY"/>
<dbReference type="GO" id="GO:0000400">
    <property type="term" value="F:four-way junction DNA binding"/>
    <property type="evidence" value="ECO:0007669"/>
    <property type="project" value="TreeGrafter"/>
</dbReference>
<dbReference type="GO" id="GO:0005524">
    <property type="term" value="F:ATP binding"/>
    <property type="evidence" value="ECO:0007669"/>
    <property type="project" value="UniProtKB-KW"/>
</dbReference>
<keyword evidence="6" id="KW-0539">Nucleus</keyword>
<proteinExistence type="predicted"/>
<dbReference type="InterPro" id="IPR027417">
    <property type="entry name" value="P-loop_NTPase"/>
</dbReference>
<evidence type="ECO:0000313" key="9">
    <source>
        <dbReference type="EMBL" id="EMF10823.1"/>
    </source>
</evidence>
<feature type="domain" description="RecA-like N-terminal" evidence="8">
    <location>
        <begin position="12"/>
        <end position="61"/>
    </location>
</feature>
<keyword evidence="10" id="KW-1185">Reference proteome</keyword>
<feature type="compositionally biased region" description="Low complexity" evidence="7">
    <location>
        <begin position="345"/>
        <end position="354"/>
    </location>
</feature>
<name>N1QI33_SPHMS</name>
<dbReference type="Pfam" id="PF00154">
    <property type="entry name" value="RecA_N"/>
    <property type="match status" value="1"/>
</dbReference>
<comment type="subcellular location">
    <subcellularLocation>
        <location evidence="1">Nucleus</location>
    </subcellularLocation>
</comment>
<keyword evidence="3" id="KW-0227">DNA damage</keyword>
<dbReference type="OrthoDB" id="5957327at2759"/>
<dbReference type="eggNOG" id="KOG1433">
    <property type="taxonomic scope" value="Eukaryota"/>
</dbReference>
<dbReference type="Proteomes" id="UP000016931">
    <property type="component" value="Unassembled WGS sequence"/>
</dbReference>
<evidence type="ECO:0000256" key="3">
    <source>
        <dbReference type="ARBA" id="ARBA00022763"/>
    </source>
</evidence>
<feature type="compositionally biased region" description="Low complexity" evidence="7">
    <location>
        <begin position="327"/>
        <end position="338"/>
    </location>
</feature>
<evidence type="ECO:0000256" key="2">
    <source>
        <dbReference type="ARBA" id="ARBA00022741"/>
    </source>
</evidence>
<dbReference type="PANTHER" id="PTHR46239">
    <property type="entry name" value="DNA REPAIR PROTEIN RAD51 HOMOLOG 3 RAD51C"/>
    <property type="match status" value="1"/>
</dbReference>
<dbReference type="InterPro" id="IPR049428">
    <property type="entry name" value="RecA-like_N"/>
</dbReference>
<evidence type="ECO:0000256" key="4">
    <source>
        <dbReference type="ARBA" id="ARBA00022840"/>
    </source>
</evidence>
<accession>N1QI33</accession>
<dbReference type="PANTHER" id="PTHR46239:SF1">
    <property type="entry name" value="DNA REPAIR PROTEIN RAD51 HOMOLOG 3"/>
    <property type="match status" value="1"/>
</dbReference>
<dbReference type="GO" id="GO:0033063">
    <property type="term" value="C:Rad51B-Rad51C-Rad51D-XRCC2 complex"/>
    <property type="evidence" value="ECO:0007669"/>
    <property type="project" value="TreeGrafter"/>
</dbReference>
<keyword evidence="5" id="KW-0234">DNA repair</keyword>
<dbReference type="EMBL" id="KB456267">
    <property type="protein sequence ID" value="EMF10823.1"/>
    <property type="molecule type" value="Genomic_DNA"/>
</dbReference>
<evidence type="ECO:0000259" key="8">
    <source>
        <dbReference type="Pfam" id="PF00154"/>
    </source>
</evidence>
<evidence type="ECO:0000256" key="7">
    <source>
        <dbReference type="SAM" id="MobiDB-lite"/>
    </source>
</evidence>
<dbReference type="RefSeq" id="XP_016758944.1">
    <property type="nucleotide sequence ID" value="XM_016909898.1"/>
</dbReference>
<reference evidence="9 10" key="1">
    <citation type="journal article" date="2012" name="PLoS Pathog.">
        <title>Diverse lifestyles and strategies of plant pathogenesis encoded in the genomes of eighteen Dothideomycetes fungi.</title>
        <authorList>
            <person name="Ohm R.A."/>
            <person name="Feau N."/>
            <person name="Henrissat B."/>
            <person name="Schoch C.L."/>
            <person name="Horwitz B.A."/>
            <person name="Barry K.W."/>
            <person name="Condon B.J."/>
            <person name="Copeland A.C."/>
            <person name="Dhillon B."/>
            <person name="Glaser F."/>
            <person name="Hesse C.N."/>
            <person name="Kosti I."/>
            <person name="LaButti K."/>
            <person name="Lindquist E.A."/>
            <person name="Lucas S."/>
            <person name="Salamov A.A."/>
            <person name="Bradshaw R.E."/>
            <person name="Ciuffetti L."/>
            <person name="Hamelin R.C."/>
            <person name="Kema G.H.J."/>
            <person name="Lawrence C."/>
            <person name="Scott J.A."/>
            <person name="Spatafora J.W."/>
            <person name="Turgeon B.G."/>
            <person name="de Wit P.J.G.M."/>
            <person name="Zhong S."/>
            <person name="Goodwin S.B."/>
            <person name="Grigoriev I.V."/>
        </authorList>
    </citation>
    <scope>NUCLEOTIDE SEQUENCE [LARGE SCALE GENOMIC DNA]</scope>
    <source>
        <strain evidence="9 10">SO2202</strain>
    </source>
</reference>
<dbReference type="GO" id="GO:0000707">
    <property type="term" value="P:meiotic DNA recombinase assembly"/>
    <property type="evidence" value="ECO:0007669"/>
    <property type="project" value="TreeGrafter"/>
</dbReference>
<dbReference type="SUPFAM" id="SSF52540">
    <property type="entry name" value="P-loop containing nucleoside triphosphate hydrolases"/>
    <property type="match status" value="1"/>
</dbReference>
<dbReference type="GO" id="GO:0005657">
    <property type="term" value="C:replication fork"/>
    <property type="evidence" value="ECO:0007669"/>
    <property type="project" value="TreeGrafter"/>
</dbReference>
<evidence type="ECO:0000256" key="1">
    <source>
        <dbReference type="ARBA" id="ARBA00004123"/>
    </source>
</evidence>
<dbReference type="AlphaFoldDB" id="N1QI33"/>
<protein>
    <recommendedName>
        <fullName evidence="8">RecA-like N-terminal domain-containing protein</fullName>
    </recommendedName>
</protein>
<evidence type="ECO:0000313" key="10">
    <source>
        <dbReference type="Proteomes" id="UP000016931"/>
    </source>
</evidence>
<dbReference type="GO" id="GO:0008821">
    <property type="term" value="F:crossover junction DNA endonuclease activity"/>
    <property type="evidence" value="ECO:0007669"/>
    <property type="project" value="TreeGrafter"/>
</dbReference>
<dbReference type="GeneID" id="27907035"/>
<keyword evidence="2" id="KW-0547">Nucleotide-binding</keyword>
<dbReference type="Gene3D" id="3.40.50.300">
    <property type="entry name" value="P-loop containing nucleotide triphosphate hydrolases"/>
    <property type="match status" value="1"/>
</dbReference>
<feature type="region of interest" description="Disordered" evidence="7">
    <location>
        <begin position="327"/>
        <end position="354"/>
    </location>
</feature>
<dbReference type="STRING" id="692275.N1QI33"/>
<dbReference type="InterPro" id="IPR052093">
    <property type="entry name" value="HR_Repair_Mediator"/>
</dbReference>
<keyword evidence="4" id="KW-0067">ATP-binding</keyword>
<dbReference type="HOGENOM" id="CLU_043547_0_0_1"/>
<dbReference type="GO" id="GO:0007131">
    <property type="term" value="P:reciprocal meiotic recombination"/>
    <property type="evidence" value="ECO:0007669"/>
    <property type="project" value="TreeGrafter"/>
</dbReference>
<dbReference type="GO" id="GO:0033065">
    <property type="term" value="C:Rad51C-XRCC3 complex"/>
    <property type="evidence" value="ECO:0007669"/>
    <property type="project" value="TreeGrafter"/>
</dbReference>
<gene>
    <name evidence="9" type="ORF">SEPMUDRAFT_70309</name>
</gene>
<organism evidence="9 10">
    <name type="scientific">Sphaerulina musiva (strain SO2202)</name>
    <name type="common">Poplar stem canker fungus</name>
    <name type="synonym">Septoria musiva</name>
    <dbReference type="NCBI Taxonomy" id="692275"/>
    <lineage>
        <taxon>Eukaryota</taxon>
        <taxon>Fungi</taxon>
        <taxon>Dikarya</taxon>
        <taxon>Ascomycota</taxon>
        <taxon>Pezizomycotina</taxon>
        <taxon>Dothideomycetes</taxon>
        <taxon>Dothideomycetidae</taxon>
        <taxon>Mycosphaerellales</taxon>
        <taxon>Mycosphaerellaceae</taxon>
        <taxon>Sphaerulina</taxon>
    </lineage>
</organism>
<evidence type="ECO:0000256" key="5">
    <source>
        <dbReference type="ARBA" id="ARBA00023204"/>
    </source>
</evidence>